<dbReference type="GO" id="GO:0004722">
    <property type="term" value="F:protein serine/threonine phosphatase activity"/>
    <property type="evidence" value="ECO:0007669"/>
    <property type="project" value="InterPro"/>
</dbReference>
<dbReference type="PANTHER" id="PTHR13832">
    <property type="entry name" value="PROTEIN PHOSPHATASE 2C"/>
    <property type="match status" value="1"/>
</dbReference>
<gene>
    <name evidence="2" type="ORF">CYJ10_32510</name>
</gene>
<protein>
    <submittedName>
        <fullName evidence="2">Serine/threonine protein phosphatase</fullName>
    </submittedName>
</protein>
<evidence type="ECO:0000313" key="2">
    <source>
        <dbReference type="EMBL" id="PLP96422.1"/>
    </source>
</evidence>
<dbReference type="SUPFAM" id="SSF81606">
    <property type="entry name" value="PP2C-like"/>
    <property type="match status" value="1"/>
</dbReference>
<evidence type="ECO:0000313" key="3">
    <source>
        <dbReference type="Proteomes" id="UP000234341"/>
    </source>
</evidence>
<dbReference type="SMART" id="SM00331">
    <property type="entry name" value="PP2C_SIG"/>
    <property type="match status" value="1"/>
</dbReference>
<feature type="domain" description="PPM-type phosphatase" evidence="1">
    <location>
        <begin position="10"/>
        <end position="243"/>
    </location>
</feature>
<name>A0A2N5C2H6_9BURK</name>
<dbReference type="InterPro" id="IPR001932">
    <property type="entry name" value="PPM-type_phosphatase-like_dom"/>
</dbReference>
<proteinExistence type="predicted"/>
<dbReference type="PANTHER" id="PTHR13832:SF827">
    <property type="entry name" value="PROTEIN PHOSPHATASE 1L"/>
    <property type="match status" value="1"/>
</dbReference>
<sequence length="259" mass="27689">MTCVSQFRWTSAACTDVGRVRTRNEDACLAMPDRGIWAVADGMGGHAVGDFASRAIVQALSALPEPDSLEGAAESARQAMQTVNQLLIEEALRMKVRVIGSTVVMLLACERRCCCLWAGDSRLYLFRDGHLKQLSRDHSQVERLKARGLITADEAKHHPAHNTITRAVGAASTLDLERLTLEIGDGDVFLLCSDGLSNEVEDDQIAALLAPEGTGPATAAEALLKLALENGGRDNVSVVVIRAEDIGGGSDMTLLNPEV</sequence>
<dbReference type="SMART" id="SM00332">
    <property type="entry name" value="PP2Cc"/>
    <property type="match status" value="1"/>
</dbReference>
<accession>A0A2N5C2H6</accession>
<comment type="caution">
    <text evidence="2">The sequence shown here is derived from an EMBL/GenBank/DDBJ whole genome shotgun (WGS) entry which is preliminary data.</text>
</comment>
<dbReference type="OrthoDB" id="9801841at2"/>
<dbReference type="Proteomes" id="UP000234341">
    <property type="component" value="Unassembled WGS sequence"/>
</dbReference>
<dbReference type="Gene3D" id="3.60.40.10">
    <property type="entry name" value="PPM-type phosphatase domain"/>
    <property type="match status" value="1"/>
</dbReference>
<dbReference type="EMBL" id="PJRP01000028">
    <property type="protein sequence ID" value="PLP96422.1"/>
    <property type="molecule type" value="Genomic_DNA"/>
</dbReference>
<organism evidence="2 3">
    <name type="scientific">Cupriavidus pauculus</name>
    <dbReference type="NCBI Taxonomy" id="82633"/>
    <lineage>
        <taxon>Bacteria</taxon>
        <taxon>Pseudomonadati</taxon>
        <taxon>Pseudomonadota</taxon>
        <taxon>Betaproteobacteria</taxon>
        <taxon>Burkholderiales</taxon>
        <taxon>Burkholderiaceae</taxon>
        <taxon>Cupriavidus</taxon>
    </lineage>
</organism>
<reference evidence="2 3" key="1">
    <citation type="submission" date="2017-12" db="EMBL/GenBank/DDBJ databases">
        <title>Genome sequence of the active heterotrophic nitrifier-denitrifier, Cupriavidus pauculus UM1.</title>
        <authorList>
            <person name="Putonti C."/>
            <person name="Castignetti D."/>
        </authorList>
    </citation>
    <scope>NUCLEOTIDE SEQUENCE [LARGE SCALE GENOMIC DNA]</scope>
    <source>
        <strain evidence="2 3">UM1</strain>
    </source>
</reference>
<dbReference type="PROSITE" id="PS51746">
    <property type="entry name" value="PPM_2"/>
    <property type="match status" value="1"/>
</dbReference>
<dbReference type="AlphaFoldDB" id="A0A2N5C2H6"/>
<dbReference type="Pfam" id="PF13672">
    <property type="entry name" value="PP2C_2"/>
    <property type="match status" value="1"/>
</dbReference>
<evidence type="ECO:0000259" key="1">
    <source>
        <dbReference type="PROSITE" id="PS51746"/>
    </source>
</evidence>
<dbReference type="CDD" id="cd00143">
    <property type="entry name" value="PP2Cc"/>
    <property type="match status" value="1"/>
</dbReference>
<dbReference type="InterPro" id="IPR015655">
    <property type="entry name" value="PP2C"/>
</dbReference>
<dbReference type="RefSeq" id="WP_101685553.1">
    <property type="nucleotide sequence ID" value="NZ_PJRP01000028.1"/>
</dbReference>
<dbReference type="STRING" id="82633.GCA_000974605_04403"/>
<dbReference type="InterPro" id="IPR036457">
    <property type="entry name" value="PPM-type-like_dom_sf"/>
</dbReference>